<name>A0ABN7X3K1_GIGMA</name>
<comment type="caution">
    <text evidence="1">The sequence shown here is derived from an EMBL/GenBank/DDBJ whole genome shotgun (WGS) entry which is preliminary data.</text>
</comment>
<accession>A0ABN7X3K1</accession>
<keyword evidence="2" id="KW-1185">Reference proteome</keyword>
<feature type="non-terminal residue" evidence="1">
    <location>
        <position position="82"/>
    </location>
</feature>
<feature type="non-terminal residue" evidence="1">
    <location>
        <position position="1"/>
    </location>
</feature>
<dbReference type="EMBL" id="CAJVQB010086883">
    <property type="protein sequence ID" value="CAG8847264.1"/>
    <property type="molecule type" value="Genomic_DNA"/>
</dbReference>
<sequence>DLKLLKNGMLVFSSCKKILDKKNYLLTRETKPKPKRPVAYSGKTAQQIFNEIKNSQGEVTNEEILNYMRKNRSTLRFKDEKK</sequence>
<reference evidence="1 2" key="1">
    <citation type="submission" date="2021-06" db="EMBL/GenBank/DDBJ databases">
        <authorList>
            <person name="Kallberg Y."/>
            <person name="Tangrot J."/>
            <person name="Rosling A."/>
        </authorList>
    </citation>
    <scope>NUCLEOTIDE SEQUENCE [LARGE SCALE GENOMIC DNA]</scope>
    <source>
        <strain evidence="1 2">120-4 pot B 10/14</strain>
    </source>
</reference>
<evidence type="ECO:0000313" key="1">
    <source>
        <dbReference type="EMBL" id="CAG8847264.1"/>
    </source>
</evidence>
<gene>
    <name evidence="1" type="ORF">GMARGA_LOCUS38579</name>
</gene>
<protein>
    <submittedName>
        <fullName evidence="1">3064_t:CDS:1</fullName>
    </submittedName>
</protein>
<dbReference type="Proteomes" id="UP000789901">
    <property type="component" value="Unassembled WGS sequence"/>
</dbReference>
<organism evidence="1 2">
    <name type="scientific">Gigaspora margarita</name>
    <dbReference type="NCBI Taxonomy" id="4874"/>
    <lineage>
        <taxon>Eukaryota</taxon>
        <taxon>Fungi</taxon>
        <taxon>Fungi incertae sedis</taxon>
        <taxon>Mucoromycota</taxon>
        <taxon>Glomeromycotina</taxon>
        <taxon>Glomeromycetes</taxon>
        <taxon>Diversisporales</taxon>
        <taxon>Gigasporaceae</taxon>
        <taxon>Gigaspora</taxon>
    </lineage>
</organism>
<proteinExistence type="predicted"/>
<evidence type="ECO:0000313" key="2">
    <source>
        <dbReference type="Proteomes" id="UP000789901"/>
    </source>
</evidence>